<keyword evidence="2" id="KW-1185">Reference proteome</keyword>
<feature type="compositionally biased region" description="Basic and acidic residues" evidence="1">
    <location>
        <begin position="63"/>
        <end position="73"/>
    </location>
</feature>
<evidence type="ECO:0000256" key="1">
    <source>
        <dbReference type="SAM" id="MobiDB-lite"/>
    </source>
</evidence>
<evidence type="ECO:0000313" key="3">
    <source>
        <dbReference type="RefSeq" id="XP_029654723.2"/>
    </source>
</evidence>
<protein>
    <submittedName>
        <fullName evidence="3 4">Uncharacterized protein LOC115228224</fullName>
    </submittedName>
</protein>
<reference evidence="3 4" key="1">
    <citation type="submission" date="2025-08" db="UniProtKB">
        <authorList>
            <consortium name="RefSeq"/>
        </authorList>
    </citation>
    <scope>IDENTIFICATION</scope>
</reference>
<evidence type="ECO:0000313" key="4">
    <source>
        <dbReference type="RefSeq" id="XP_036354767.1"/>
    </source>
</evidence>
<evidence type="ECO:0000313" key="2">
    <source>
        <dbReference type="Proteomes" id="UP000515154"/>
    </source>
</evidence>
<accession>A0A6P7TSG7</accession>
<name>A0A6P7TSG7_9MOLL</name>
<dbReference type="AlphaFoldDB" id="A0A6P7TSG7"/>
<dbReference type="KEGG" id="osn:115228224"/>
<sequence length="117" mass="13474">MHVFLNESLNRAKHVTAENLQISDKNAAKLPLVKTSQHPENTNLNLETLKKGPSGTNQFHTPQHVEPESRHLEQSGQTKKRRNMFSKQVIHILRGWLHQNIDVMIYCNFSTLTPAKR</sequence>
<dbReference type="RefSeq" id="XP_036354767.1">
    <property type="nucleotide sequence ID" value="XM_036498874.1"/>
</dbReference>
<organism evidence="2 3">
    <name type="scientific">Octopus sinensis</name>
    <name type="common">East Asian common octopus</name>
    <dbReference type="NCBI Taxonomy" id="2607531"/>
    <lineage>
        <taxon>Eukaryota</taxon>
        <taxon>Metazoa</taxon>
        <taxon>Spiralia</taxon>
        <taxon>Lophotrochozoa</taxon>
        <taxon>Mollusca</taxon>
        <taxon>Cephalopoda</taxon>
        <taxon>Coleoidea</taxon>
        <taxon>Octopodiformes</taxon>
        <taxon>Octopoda</taxon>
        <taxon>Incirrata</taxon>
        <taxon>Octopodidae</taxon>
        <taxon>Octopus</taxon>
    </lineage>
</organism>
<feature type="region of interest" description="Disordered" evidence="1">
    <location>
        <begin position="48"/>
        <end position="82"/>
    </location>
</feature>
<dbReference type="Proteomes" id="UP000515154">
    <property type="component" value="Unplaced"/>
</dbReference>
<dbReference type="RefSeq" id="XP_029654723.2">
    <property type="nucleotide sequence ID" value="XM_029798863.2"/>
</dbReference>
<gene>
    <name evidence="3 4" type="primary">LOC115228224</name>
</gene>
<proteinExistence type="predicted"/>